<feature type="domain" description="HTH tetR-type" evidence="5">
    <location>
        <begin position="15"/>
        <end position="75"/>
    </location>
</feature>
<keyword evidence="3" id="KW-0804">Transcription</keyword>
<evidence type="ECO:0000313" key="6">
    <source>
        <dbReference type="EMBL" id="NAS27097.1"/>
    </source>
</evidence>
<proteinExistence type="predicted"/>
<dbReference type="InterPro" id="IPR001647">
    <property type="entry name" value="HTH_TetR"/>
</dbReference>
<name>A0A7C9P315_9ACTN</name>
<dbReference type="SUPFAM" id="SSF48498">
    <property type="entry name" value="Tetracyclin repressor-like, C-terminal domain"/>
    <property type="match status" value="1"/>
</dbReference>
<evidence type="ECO:0000259" key="5">
    <source>
        <dbReference type="PROSITE" id="PS50977"/>
    </source>
</evidence>
<keyword evidence="1" id="KW-0805">Transcription regulation</keyword>
<dbReference type="Gene3D" id="1.10.357.10">
    <property type="entry name" value="Tetracycline Repressor, domain 2"/>
    <property type="match status" value="1"/>
</dbReference>
<comment type="caution">
    <text evidence="6">The sequence shown here is derived from an EMBL/GenBank/DDBJ whole genome shotgun (WGS) entry which is preliminary data.</text>
</comment>
<dbReference type="InterPro" id="IPR009057">
    <property type="entry name" value="Homeodomain-like_sf"/>
</dbReference>
<sequence length="212" mass="22988">MTTQRKAPDAARRNETARRAILTAALDLAGEVGYARLSIEGIAARAGAGKQTIYRWWPSKGAVLFDALLMLSEGQGDQPADLPDTGDLEADLKTVLRATVDELNDPRYSEPMRALAVEILLDPALAADFAERLDEPVRELKRRRLSRAQAAGQLAADADLDVAVDLIWGPLRTRWLYREGPLTTAFADTVVETALNGLRPGASSRPTSPTPT</sequence>
<dbReference type="GO" id="GO:0000976">
    <property type="term" value="F:transcription cis-regulatory region binding"/>
    <property type="evidence" value="ECO:0007669"/>
    <property type="project" value="TreeGrafter"/>
</dbReference>
<dbReference type="PANTHER" id="PTHR30055">
    <property type="entry name" value="HTH-TYPE TRANSCRIPTIONAL REGULATOR RUTR"/>
    <property type="match status" value="1"/>
</dbReference>
<feature type="DNA-binding region" description="H-T-H motif" evidence="4">
    <location>
        <begin position="38"/>
        <end position="57"/>
    </location>
</feature>
<organism evidence="6 7">
    <name type="scientific">Herbidospora solisilvae</name>
    <dbReference type="NCBI Taxonomy" id="2696284"/>
    <lineage>
        <taxon>Bacteria</taxon>
        <taxon>Bacillati</taxon>
        <taxon>Actinomycetota</taxon>
        <taxon>Actinomycetes</taxon>
        <taxon>Streptosporangiales</taxon>
        <taxon>Streptosporangiaceae</taxon>
        <taxon>Herbidospora</taxon>
    </lineage>
</organism>
<evidence type="ECO:0000256" key="1">
    <source>
        <dbReference type="ARBA" id="ARBA00023015"/>
    </source>
</evidence>
<dbReference type="InterPro" id="IPR050109">
    <property type="entry name" value="HTH-type_TetR-like_transc_reg"/>
</dbReference>
<dbReference type="InterPro" id="IPR011075">
    <property type="entry name" value="TetR_C"/>
</dbReference>
<dbReference type="AlphaFoldDB" id="A0A7C9P315"/>
<keyword evidence="2 4" id="KW-0238">DNA-binding</keyword>
<dbReference type="Pfam" id="PF16859">
    <property type="entry name" value="TetR_C_11"/>
    <property type="match status" value="1"/>
</dbReference>
<dbReference type="SUPFAM" id="SSF46689">
    <property type="entry name" value="Homeodomain-like"/>
    <property type="match status" value="1"/>
</dbReference>
<dbReference type="EMBL" id="WXEW01000013">
    <property type="protein sequence ID" value="NAS27097.1"/>
    <property type="molecule type" value="Genomic_DNA"/>
</dbReference>
<gene>
    <name evidence="6" type="ORF">GT755_36200</name>
</gene>
<dbReference type="Gene3D" id="1.10.10.60">
    <property type="entry name" value="Homeodomain-like"/>
    <property type="match status" value="1"/>
</dbReference>
<evidence type="ECO:0000313" key="7">
    <source>
        <dbReference type="Proteomes" id="UP000479526"/>
    </source>
</evidence>
<dbReference type="InterPro" id="IPR036271">
    <property type="entry name" value="Tet_transcr_reg_TetR-rel_C_sf"/>
</dbReference>
<dbReference type="RefSeq" id="WP_161484059.1">
    <property type="nucleotide sequence ID" value="NZ_WXEW01000013.1"/>
</dbReference>
<dbReference type="PANTHER" id="PTHR30055:SF148">
    <property type="entry name" value="TETR-FAMILY TRANSCRIPTIONAL REGULATOR"/>
    <property type="match status" value="1"/>
</dbReference>
<evidence type="ECO:0000256" key="4">
    <source>
        <dbReference type="PROSITE-ProRule" id="PRU00335"/>
    </source>
</evidence>
<dbReference type="Pfam" id="PF00440">
    <property type="entry name" value="TetR_N"/>
    <property type="match status" value="1"/>
</dbReference>
<dbReference type="Proteomes" id="UP000479526">
    <property type="component" value="Unassembled WGS sequence"/>
</dbReference>
<accession>A0A7C9P315</accession>
<dbReference type="PROSITE" id="PS50977">
    <property type="entry name" value="HTH_TETR_2"/>
    <property type="match status" value="1"/>
</dbReference>
<protein>
    <submittedName>
        <fullName evidence="6">TetR family transcriptional regulator</fullName>
    </submittedName>
</protein>
<keyword evidence="7" id="KW-1185">Reference proteome</keyword>
<reference evidence="6 7" key="1">
    <citation type="submission" date="2020-01" db="EMBL/GenBank/DDBJ databases">
        <title>Herbidospora sp. NEAU-GS84 nov., a novel actinomycete isolated from soil.</title>
        <authorList>
            <person name="Han L."/>
        </authorList>
    </citation>
    <scope>NUCLEOTIDE SEQUENCE [LARGE SCALE GENOMIC DNA]</scope>
    <source>
        <strain evidence="6 7">NEAU-GS84</strain>
    </source>
</reference>
<evidence type="ECO:0000256" key="3">
    <source>
        <dbReference type="ARBA" id="ARBA00023163"/>
    </source>
</evidence>
<evidence type="ECO:0000256" key="2">
    <source>
        <dbReference type="ARBA" id="ARBA00023125"/>
    </source>
</evidence>
<dbReference type="GO" id="GO:0003700">
    <property type="term" value="F:DNA-binding transcription factor activity"/>
    <property type="evidence" value="ECO:0007669"/>
    <property type="project" value="TreeGrafter"/>
</dbReference>
<dbReference type="PRINTS" id="PR00455">
    <property type="entry name" value="HTHTETR"/>
</dbReference>